<dbReference type="InterPro" id="IPR006674">
    <property type="entry name" value="HD_domain"/>
</dbReference>
<dbReference type="Pfam" id="PF01966">
    <property type="entry name" value="HD"/>
    <property type="match status" value="1"/>
</dbReference>
<evidence type="ECO:0000313" key="2">
    <source>
        <dbReference type="EMBL" id="MDI9858240.1"/>
    </source>
</evidence>
<proteinExistence type="predicted"/>
<dbReference type="SUPFAM" id="SSF109604">
    <property type="entry name" value="HD-domain/PDEase-like"/>
    <property type="match status" value="1"/>
</dbReference>
<dbReference type="EMBL" id="JASHIF010000002">
    <property type="protein sequence ID" value="MDI9858240.1"/>
    <property type="molecule type" value="Genomic_DNA"/>
</dbReference>
<evidence type="ECO:0000259" key="1">
    <source>
        <dbReference type="Pfam" id="PF01966"/>
    </source>
</evidence>
<sequence>MKNNPEQIVEEIFALFDQQGGNEYIGEPVTILEHSLQAGQLALDAKEEPLVVLASFFHDIGHLLPMQESENMEGMGHLRHEVIGADFLVSKGLPENMAILVKNHVQAKRYLTYKHPKYYEQLSEASKTTLKYQGGVMTPDEAEAFEKHPLFKKSLQLRAWDEQAKLTDCEVQPLDFYRKLLLEFLVTQV</sequence>
<reference evidence="2 3" key="1">
    <citation type="submission" date="2023-05" db="EMBL/GenBank/DDBJ databases">
        <title>Novel species of genus Flectobacillus isolated from stream in China.</title>
        <authorList>
            <person name="Lu H."/>
        </authorList>
    </citation>
    <scope>NUCLEOTIDE SEQUENCE [LARGE SCALE GENOMIC DNA]</scope>
    <source>
        <strain evidence="2 3">KCTC 42575</strain>
    </source>
</reference>
<comment type="caution">
    <text evidence="2">The sequence shown here is derived from an EMBL/GenBank/DDBJ whole genome shotgun (WGS) entry which is preliminary data.</text>
</comment>
<dbReference type="Proteomes" id="UP001236507">
    <property type="component" value="Unassembled WGS sequence"/>
</dbReference>
<name>A0ABT6Y3V6_9BACT</name>
<feature type="domain" description="HD" evidence="1">
    <location>
        <begin position="32"/>
        <end position="109"/>
    </location>
</feature>
<dbReference type="PANTHER" id="PTHR40202:SF1">
    <property type="entry name" value="HD DOMAIN-CONTAINING PROTEIN"/>
    <property type="match status" value="1"/>
</dbReference>
<protein>
    <submittedName>
        <fullName evidence="2">HD domain-containing protein</fullName>
    </submittedName>
</protein>
<dbReference type="RefSeq" id="WP_283343483.1">
    <property type="nucleotide sequence ID" value="NZ_JASHIF010000002.1"/>
</dbReference>
<dbReference type="InterPro" id="IPR052567">
    <property type="entry name" value="OP_Dioxygenase"/>
</dbReference>
<accession>A0ABT6Y3V6</accession>
<dbReference type="CDD" id="cd00077">
    <property type="entry name" value="HDc"/>
    <property type="match status" value="1"/>
</dbReference>
<evidence type="ECO:0000313" key="3">
    <source>
        <dbReference type="Proteomes" id="UP001236507"/>
    </source>
</evidence>
<keyword evidence="3" id="KW-1185">Reference proteome</keyword>
<organism evidence="2 3">
    <name type="scientific">Flectobacillus roseus</name>
    <dbReference type="NCBI Taxonomy" id="502259"/>
    <lineage>
        <taxon>Bacteria</taxon>
        <taxon>Pseudomonadati</taxon>
        <taxon>Bacteroidota</taxon>
        <taxon>Cytophagia</taxon>
        <taxon>Cytophagales</taxon>
        <taxon>Flectobacillaceae</taxon>
        <taxon>Flectobacillus</taxon>
    </lineage>
</organism>
<dbReference type="PANTHER" id="PTHR40202">
    <property type="match status" value="1"/>
</dbReference>
<dbReference type="Gene3D" id="1.10.3210.10">
    <property type="entry name" value="Hypothetical protein af1432"/>
    <property type="match status" value="1"/>
</dbReference>
<gene>
    <name evidence="2" type="ORF">QM524_03350</name>
</gene>
<dbReference type="InterPro" id="IPR003607">
    <property type="entry name" value="HD/PDEase_dom"/>
</dbReference>